<organism evidence="1 2">
    <name type="scientific">Vigna unguiculata</name>
    <name type="common">Cowpea</name>
    <dbReference type="NCBI Taxonomy" id="3917"/>
    <lineage>
        <taxon>Eukaryota</taxon>
        <taxon>Viridiplantae</taxon>
        <taxon>Streptophyta</taxon>
        <taxon>Embryophyta</taxon>
        <taxon>Tracheophyta</taxon>
        <taxon>Spermatophyta</taxon>
        <taxon>Magnoliopsida</taxon>
        <taxon>eudicotyledons</taxon>
        <taxon>Gunneridae</taxon>
        <taxon>Pentapetalae</taxon>
        <taxon>rosids</taxon>
        <taxon>fabids</taxon>
        <taxon>Fabales</taxon>
        <taxon>Fabaceae</taxon>
        <taxon>Papilionoideae</taxon>
        <taxon>50 kb inversion clade</taxon>
        <taxon>NPAAA clade</taxon>
        <taxon>indigoferoid/millettioid clade</taxon>
        <taxon>Phaseoleae</taxon>
        <taxon>Vigna</taxon>
    </lineage>
</organism>
<accession>A0A4D6LWP6</accession>
<keyword evidence="2" id="KW-1185">Reference proteome</keyword>
<evidence type="ECO:0000313" key="2">
    <source>
        <dbReference type="Proteomes" id="UP000501690"/>
    </source>
</evidence>
<dbReference type="AlphaFoldDB" id="A0A4D6LWP6"/>
<protein>
    <submittedName>
        <fullName evidence="1">Uncharacterized protein</fullName>
    </submittedName>
</protein>
<name>A0A4D6LWP6_VIGUN</name>
<gene>
    <name evidence="1" type="ORF">DEO72_LG5g972</name>
</gene>
<evidence type="ECO:0000313" key="1">
    <source>
        <dbReference type="EMBL" id="QCD92903.1"/>
    </source>
</evidence>
<sequence length="60" mass="6808">MVIPTYWIASIQDITSNDYTFLIEHPLNLVELDGCVLEISEGLEKCGIQSFLTKLQTLYS</sequence>
<dbReference type="Proteomes" id="UP000501690">
    <property type="component" value="Linkage Group LG5"/>
</dbReference>
<dbReference type="EMBL" id="CP039349">
    <property type="protein sequence ID" value="QCD92903.1"/>
    <property type="molecule type" value="Genomic_DNA"/>
</dbReference>
<proteinExistence type="predicted"/>
<reference evidence="1 2" key="1">
    <citation type="submission" date="2019-04" db="EMBL/GenBank/DDBJ databases">
        <title>An improved genome assembly and genetic linkage map for asparagus bean, Vigna unguiculata ssp. sesquipedialis.</title>
        <authorList>
            <person name="Xia Q."/>
            <person name="Zhang R."/>
            <person name="Dong Y."/>
        </authorList>
    </citation>
    <scope>NUCLEOTIDE SEQUENCE [LARGE SCALE GENOMIC DNA]</scope>
    <source>
        <tissue evidence="1">Leaf</tissue>
    </source>
</reference>